<dbReference type="SUPFAM" id="SSF56529">
    <property type="entry name" value="FAH"/>
    <property type="match status" value="1"/>
</dbReference>
<accession>A0A967BDB6</accession>
<dbReference type="EMBL" id="JAAORB010000008">
    <property type="protein sequence ID" value="NHQ74144.1"/>
    <property type="molecule type" value="Genomic_DNA"/>
</dbReference>
<evidence type="ECO:0000256" key="1">
    <source>
        <dbReference type="ARBA" id="ARBA00010211"/>
    </source>
</evidence>
<dbReference type="Gene3D" id="3.90.850.10">
    <property type="entry name" value="Fumarylacetoacetase-like, C-terminal domain"/>
    <property type="match status" value="1"/>
</dbReference>
<reference evidence="4" key="1">
    <citation type="submission" date="2020-03" db="EMBL/GenBank/DDBJ databases">
        <title>Roseovarius gahaiensis sp. nov., isolated from Gahai Saline Lake, China.</title>
        <authorList>
            <person name="Sun X."/>
        </authorList>
    </citation>
    <scope>NUCLEOTIDE SEQUENCE</scope>
    <source>
        <strain evidence="4">GH877</strain>
    </source>
</reference>
<dbReference type="GO" id="GO:0019752">
    <property type="term" value="P:carboxylic acid metabolic process"/>
    <property type="evidence" value="ECO:0007669"/>
    <property type="project" value="UniProtKB-ARBA"/>
</dbReference>
<sequence length="276" mass="29354">MRFVRYGEPGQERPGMLDAEGRLRDLSGVVPDLAGAVLGKLPNIDPNGLPLVDGSPRLGPPVGQIGKFICIGLNYSDHAAELGATPPDHPVVFMKATSAICGPNDTILMPRGSQKTDWEVELAIVIGKPAKYVSEADAMDHVAGFCIANDVSERSFQMELSGQWTKGKSADTFGPIGPWLVTPDEMGDLDDLDLSLEVNGERMQTGSSRYMIFPIPLIVSHLSHVMSLHPGDVIATGTPPGVGMGMTPPRFLSEGDEVVAKISGLGEQRLTVGRDG</sequence>
<dbReference type="GO" id="GO:0046872">
    <property type="term" value="F:metal ion binding"/>
    <property type="evidence" value="ECO:0007669"/>
    <property type="project" value="UniProtKB-KW"/>
</dbReference>
<dbReference type="GO" id="GO:0016787">
    <property type="term" value="F:hydrolase activity"/>
    <property type="evidence" value="ECO:0007669"/>
    <property type="project" value="UniProtKB-KW"/>
</dbReference>
<dbReference type="RefSeq" id="WP_167194748.1">
    <property type="nucleotide sequence ID" value="NZ_JAAORB010000008.1"/>
</dbReference>
<dbReference type="PANTHER" id="PTHR42796">
    <property type="entry name" value="FUMARYLACETOACETATE HYDROLASE DOMAIN-CONTAINING PROTEIN 2A-RELATED"/>
    <property type="match status" value="1"/>
</dbReference>
<organism evidence="4 5">
    <name type="scientific">Roseovarius gahaiensis</name>
    <dbReference type="NCBI Taxonomy" id="2716691"/>
    <lineage>
        <taxon>Bacteria</taxon>
        <taxon>Pseudomonadati</taxon>
        <taxon>Pseudomonadota</taxon>
        <taxon>Alphaproteobacteria</taxon>
        <taxon>Rhodobacterales</taxon>
        <taxon>Roseobacteraceae</taxon>
        <taxon>Roseovarius</taxon>
    </lineage>
</organism>
<dbReference type="Pfam" id="PF01557">
    <property type="entry name" value="FAA_hydrolase"/>
    <property type="match status" value="1"/>
</dbReference>
<dbReference type="Proteomes" id="UP000639775">
    <property type="component" value="Unassembled WGS sequence"/>
</dbReference>
<dbReference type="InterPro" id="IPR051121">
    <property type="entry name" value="FAH"/>
</dbReference>
<evidence type="ECO:0000313" key="5">
    <source>
        <dbReference type="Proteomes" id="UP000639775"/>
    </source>
</evidence>
<keyword evidence="5" id="KW-1185">Reference proteome</keyword>
<comment type="similarity">
    <text evidence="1">Belongs to the FAH family.</text>
</comment>
<name>A0A967BDB6_9RHOB</name>
<protein>
    <submittedName>
        <fullName evidence="4">Fumarylacetoacetate hydrolase family protein</fullName>
    </submittedName>
</protein>
<keyword evidence="2" id="KW-0479">Metal-binding</keyword>
<evidence type="ECO:0000313" key="4">
    <source>
        <dbReference type="EMBL" id="NHQ74144.1"/>
    </source>
</evidence>
<evidence type="ECO:0000256" key="2">
    <source>
        <dbReference type="ARBA" id="ARBA00022723"/>
    </source>
</evidence>
<proteinExistence type="inferred from homology"/>
<comment type="caution">
    <text evidence="4">The sequence shown here is derived from an EMBL/GenBank/DDBJ whole genome shotgun (WGS) entry which is preliminary data.</text>
</comment>
<dbReference type="AlphaFoldDB" id="A0A967BDB6"/>
<gene>
    <name evidence="4" type="ORF">HAT86_06645</name>
</gene>
<keyword evidence="4" id="KW-0378">Hydrolase</keyword>
<dbReference type="GO" id="GO:0016853">
    <property type="term" value="F:isomerase activity"/>
    <property type="evidence" value="ECO:0007669"/>
    <property type="project" value="UniProtKB-ARBA"/>
</dbReference>
<feature type="domain" description="Fumarylacetoacetase-like C-terminal" evidence="3">
    <location>
        <begin position="67"/>
        <end position="272"/>
    </location>
</feature>
<dbReference type="FunFam" id="3.90.850.10:FF:000002">
    <property type="entry name" value="2-hydroxyhepta-2,4-diene-1,7-dioate isomerase"/>
    <property type="match status" value="1"/>
</dbReference>
<dbReference type="InterPro" id="IPR011234">
    <property type="entry name" value="Fumarylacetoacetase-like_C"/>
</dbReference>
<dbReference type="InterPro" id="IPR036663">
    <property type="entry name" value="Fumarylacetoacetase_C_sf"/>
</dbReference>
<evidence type="ECO:0000259" key="3">
    <source>
        <dbReference type="Pfam" id="PF01557"/>
    </source>
</evidence>
<dbReference type="PANTHER" id="PTHR42796:SF4">
    <property type="entry name" value="FUMARYLACETOACETATE HYDROLASE DOMAIN-CONTAINING PROTEIN 2A"/>
    <property type="match status" value="1"/>
</dbReference>